<gene>
    <name evidence="4" type="ORF">EK21DRAFT_73279</name>
</gene>
<name>A0A9P4LIR3_9PLEO</name>
<dbReference type="Pfam" id="PF00202">
    <property type="entry name" value="Aminotran_3"/>
    <property type="match status" value="1"/>
</dbReference>
<evidence type="ECO:0000256" key="3">
    <source>
        <dbReference type="RuleBase" id="RU003560"/>
    </source>
</evidence>
<dbReference type="InterPro" id="IPR015421">
    <property type="entry name" value="PyrdxlP-dep_Trfase_major"/>
</dbReference>
<dbReference type="PROSITE" id="PS00600">
    <property type="entry name" value="AA_TRANSFER_CLASS_3"/>
    <property type="match status" value="1"/>
</dbReference>
<dbReference type="PANTHER" id="PTHR45688:SF13">
    <property type="entry name" value="ALANINE--GLYOXYLATE AMINOTRANSFERASE 2-LIKE"/>
    <property type="match status" value="1"/>
</dbReference>
<comment type="caution">
    <text evidence="4">The sequence shown here is derived from an EMBL/GenBank/DDBJ whole genome shotgun (WGS) entry which is preliminary data.</text>
</comment>
<protein>
    <submittedName>
        <fullName evidence="4">2,2-dialkylglycine decarboxylase</fullName>
    </submittedName>
</protein>
<dbReference type="SUPFAM" id="SSF53383">
    <property type="entry name" value="PLP-dependent transferases"/>
    <property type="match status" value="1"/>
</dbReference>
<dbReference type="GO" id="GO:0030170">
    <property type="term" value="F:pyridoxal phosphate binding"/>
    <property type="evidence" value="ECO:0007669"/>
    <property type="project" value="InterPro"/>
</dbReference>
<accession>A0A9P4LIR3</accession>
<dbReference type="InterPro" id="IPR015422">
    <property type="entry name" value="PyrdxlP-dep_Trfase_small"/>
</dbReference>
<dbReference type="CDD" id="cd00610">
    <property type="entry name" value="OAT_like"/>
    <property type="match status" value="1"/>
</dbReference>
<dbReference type="EMBL" id="ML978235">
    <property type="protein sequence ID" value="KAF2026868.1"/>
    <property type="molecule type" value="Genomic_DNA"/>
</dbReference>
<evidence type="ECO:0000313" key="4">
    <source>
        <dbReference type="EMBL" id="KAF2026868.1"/>
    </source>
</evidence>
<dbReference type="InterPro" id="IPR015424">
    <property type="entry name" value="PyrdxlP-dep_Trfase"/>
</dbReference>
<dbReference type="Gene3D" id="3.40.640.10">
    <property type="entry name" value="Type I PLP-dependent aspartate aminotransferase-like (Major domain)"/>
    <property type="match status" value="1"/>
</dbReference>
<dbReference type="InterPro" id="IPR049704">
    <property type="entry name" value="Aminotrans_3_PPA_site"/>
</dbReference>
<evidence type="ECO:0000313" key="5">
    <source>
        <dbReference type="Proteomes" id="UP000799777"/>
    </source>
</evidence>
<evidence type="ECO:0000256" key="2">
    <source>
        <dbReference type="ARBA" id="ARBA00022898"/>
    </source>
</evidence>
<dbReference type="GO" id="GO:0005739">
    <property type="term" value="C:mitochondrion"/>
    <property type="evidence" value="ECO:0007669"/>
    <property type="project" value="TreeGrafter"/>
</dbReference>
<dbReference type="Gene3D" id="3.90.1150.10">
    <property type="entry name" value="Aspartate Aminotransferase, domain 1"/>
    <property type="match status" value="1"/>
</dbReference>
<dbReference type="GO" id="GO:0008483">
    <property type="term" value="F:transaminase activity"/>
    <property type="evidence" value="ECO:0007669"/>
    <property type="project" value="InterPro"/>
</dbReference>
<keyword evidence="5" id="KW-1185">Reference proteome</keyword>
<dbReference type="InterPro" id="IPR005814">
    <property type="entry name" value="Aminotrans_3"/>
</dbReference>
<dbReference type="OrthoDB" id="10261433at2759"/>
<reference evidence="4" key="1">
    <citation type="journal article" date="2020" name="Stud. Mycol.">
        <title>101 Dothideomycetes genomes: a test case for predicting lifestyles and emergence of pathogens.</title>
        <authorList>
            <person name="Haridas S."/>
            <person name="Albert R."/>
            <person name="Binder M."/>
            <person name="Bloem J."/>
            <person name="Labutti K."/>
            <person name="Salamov A."/>
            <person name="Andreopoulos B."/>
            <person name="Baker S."/>
            <person name="Barry K."/>
            <person name="Bills G."/>
            <person name="Bluhm B."/>
            <person name="Cannon C."/>
            <person name="Castanera R."/>
            <person name="Culley D."/>
            <person name="Daum C."/>
            <person name="Ezra D."/>
            <person name="Gonzalez J."/>
            <person name="Henrissat B."/>
            <person name="Kuo A."/>
            <person name="Liang C."/>
            <person name="Lipzen A."/>
            <person name="Lutzoni F."/>
            <person name="Magnuson J."/>
            <person name="Mondo S."/>
            <person name="Nolan M."/>
            <person name="Ohm R."/>
            <person name="Pangilinan J."/>
            <person name="Park H.-J."/>
            <person name="Ramirez L."/>
            <person name="Alfaro M."/>
            <person name="Sun H."/>
            <person name="Tritt A."/>
            <person name="Yoshinaga Y."/>
            <person name="Zwiers L.-H."/>
            <person name="Turgeon B."/>
            <person name="Goodwin S."/>
            <person name="Spatafora J."/>
            <person name="Crous P."/>
            <person name="Grigoriev I."/>
        </authorList>
    </citation>
    <scope>NUCLEOTIDE SEQUENCE</scope>
    <source>
        <strain evidence="4">CBS 110217</strain>
    </source>
</reference>
<sequence>MLPTTDDACEGSTSTTFDPRNARNLMRFGLPFTPFVVERAQGCYLYTVERHALLDWSSGQLAGILGHSHPRIIDAVCSASATLSHIGSAQLCPSVMKLAQKLSELLPEPLSKSMFLSTGSEACEAAIRMAKAYTGKWEIVGLGSSWHGMTSGSLSAQYHSGRKGHGPTMPGNYMLPAPNPAKSPFKNADGSWNWQDELDYGWSLVDQGCCGSLAAVVIEPILSSGGMLSLPKGYLVAMKKHCEKRNMLLIVDEAQTALGRTGTMFAFEQEGIVPDILVLSKTLGAGFPLSAIITSEDVAQRCDELDFFFCTTHVNDPLPASVGLAVLETVIRDDLVSRARVVGETLFQGLENLECKYSFIRDVRGRGMLLGLEVASKIEGVTDQTIASALSQKMTELGLWLNLTTHGRVFRVAPPLTVSDAEVAEGLRIMEKACNLVAYELEYRAVPHL</sequence>
<proteinExistence type="inferred from homology"/>
<organism evidence="4 5">
    <name type="scientific">Setomelanomma holmii</name>
    <dbReference type="NCBI Taxonomy" id="210430"/>
    <lineage>
        <taxon>Eukaryota</taxon>
        <taxon>Fungi</taxon>
        <taxon>Dikarya</taxon>
        <taxon>Ascomycota</taxon>
        <taxon>Pezizomycotina</taxon>
        <taxon>Dothideomycetes</taxon>
        <taxon>Pleosporomycetidae</taxon>
        <taxon>Pleosporales</taxon>
        <taxon>Pleosporineae</taxon>
        <taxon>Phaeosphaeriaceae</taxon>
        <taxon>Setomelanomma</taxon>
    </lineage>
</organism>
<keyword evidence="2 3" id="KW-0663">Pyridoxal phosphate</keyword>
<dbReference type="PANTHER" id="PTHR45688">
    <property type="match status" value="1"/>
</dbReference>
<evidence type="ECO:0000256" key="1">
    <source>
        <dbReference type="ARBA" id="ARBA00008954"/>
    </source>
</evidence>
<dbReference type="AlphaFoldDB" id="A0A9P4LIR3"/>
<comment type="similarity">
    <text evidence="1 3">Belongs to the class-III pyridoxal-phosphate-dependent aminotransferase family.</text>
</comment>
<dbReference type="PIRSF" id="PIRSF000521">
    <property type="entry name" value="Transaminase_4ab_Lys_Orn"/>
    <property type="match status" value="1"/>
</dbReference>
<dbReference type="Proteomes" id="UP000799777">
    <property type="component" value="Unassembled WGS sequence"/>
</dbReference>